<comment type="caution">
    <text evidence="2">The sequence shown here is derived from an EMBL/GenBank/DDBJ whole genome shotgun (WGS) entry which is preliminary data.</text>
</comment>
<protein>
    <submittedName>
        <fullName evidence="2">Uncharacterized protein</fullName>
    </submittedName>
</protein>
<evidence type="ECO:0000256" key="1">
    <source>
        <dbReference type="SAM" id="MobiDB-lite"/>
    </source>
</evidence>
<name>A0A0M0J5B9_9EUKA</name>
<feature type="compositionally biased region" description="Polar residues" evidence="1">
    <location>
        <begin position="1"/>
        <end position="10"/>
    </location>
</feature>
<gene>
    <name evidence="2" type="ORF">Ctob_001108</name>
</gene>
<evidence type="ECO:0000313" key="2">
    <source>
        <dbReference type="EMBL" id="KOO21796.1"/>
    </source>
</evidence>
<organism evidence="2 3">
    <name type="scientific">Chrysochromulina tobinii</name>
    <dbReference type="NCBI Taxonomy" id="1460289"/>
    <lineage>
        <taxon>Eukaryota</taxon>
        <taxon>Haptista</taxon>
        <taxon>Haptophyta</taxon>
        <taxon>Prymnesiophyceae</taxon>
        <taxon>Prymnesiales</taxon>
        <taxon>Chrysochromulinaceae</taxon>
        <taxon>Chrysochromulina</taxon>
    </lineage>
</organism>
<feature type="region of interest" description="Disordered" evidence="1">
    <location>
        <begin position="1"/>
        <end position="25"/>
    </location>
</feature>
<sequence length="128" mass="14022">MVDPMSTLSPGPSAPSETRAERAAKEQLELKEKALKRQADELASRAAPKAWWQEALGAAANIKEAADAALEEANAKRAEELKRQKESTAGFNPFKSARRESLFGELDRALDLGDFDKAAEVQRRIDAL</sequence>
<dbReference type="AlphaFoldDB" id="A0A0M0J5B9"/>
<evidence type="ECO:0000313" key="3">
    <source>
        <dbReference type="Proteomes" id="UP000037460"/>
    </source>
</evidence>
<proteinExistence type="predicted"/>
<dbReference type="EMBL" id="JWZX01003334">
    <property type="protein sequence ID" value="KOO21796.1"/>
    <property type="molecule type" value="Genomic_DNA"/>
</dbReference>
<accession>A0A0M0J5B9</accession>
<dbReference type="Proteomes" id="UP000037460">
    <property type="component" value="Unassembled WGS sequence"/>
</dbReference>
<keyword evidence="3" id="KW-1185">Reference proteome</keyword>
<reference evidence="3" key="1">
    <citation type="journal article" date="2015" name="PLoS Genet.">
        <title>Genome Sequence and Transcriptome Analyses of Chrysochromulina tobin: Metabolic Tools for Enhanced Algal Fitness in the Prominent Order Prymnesiales (Haptophyceae).</title>
        <authorList>
            <person name="Hovde B.T."/>
            <person name="Deodato C.R."/>
            <person name="Hunsperger H.M."/>
            <person name="Ryken S.A."/>
            <person name="Yost W."/>
            <person name="Jha R.K."/>
            <person name="Patterson J."/>
            <person name="Monnat R.J. Jr."/>
            <person name="Barlow S.B."/>
            <person name="Starkenburg S.R."/>
            <person name="Cattolico R.A."/>
        </authorList>
    </citation>
    <scope>NUCLEOTIDE SEQUENCE</scope>
    <source>
        <strain evidence="3">CCMP291</strain>
    </source>
</reference>